<dbReference type="Pfam" id="PF04620">
    <property type="entry name" value="FlaA"/>
    <property type="match status" value="1"/>
</dbReference>
<dbReference type="InterPro" id="IPR006714">
    <property type="entry name" value="FlaA"/>
</dbReference>
<keyword evidence="6" id="KW-1185">Reference proteome</keyword>
<evidence type="ECO:0000256" key="3">
    <source>
        <dbReference type="ARBA" id="ARBA00023143"/>
    </source>
</evidence>
<evidence type="ECO:0000256" key="4">
    <source>
        <dbReference type="SAM" id="SignalP"/>
    </source>
</evidence>
<evidence type="ECO:0000313" key="6">
    <source>
        <dbReference type="Proteomes" id="UP000006048"/>
    </source>
</evidence>
<feature type="chain" id="PRO_5003686717" evidence="4">
    <location>
        <begin position="27"/>
        <end position="302"/>
    </location>
</feature>
<dbReference type="Proteomes" id="UP000006048">
    <property type="component" value="Chromosome"/>
</dbReference>
<dbReference type="HOGENOM" id="CLU_882230_0_0_12"/>
<dbReference type="GO" id="GO:0055040">
    <property type="term" value="C:periplasmic flagellum"/>
    <property type="evidence" value="ECO:0007669"/>
    <property type="project" value="UniProtKB-SubCell"/>
</dbReference>
<keyword evidence="4" id="KW-0732">Signal</keyword>
<dbReference type="OrthoDB" id="341721at2"/>
<accession>I4B4M0</accession>
<proteinExistence type="predicted"/>
<gene>
    <name evidence="5" type="ordered locus">Turpa_1579</name>
</gene>
<evidence type="ECO:0000313" key="5">
    <source>
        <dbReference type="EMBL" id="AFM12227.1"/>
    </source>
</evidence>
<dbReference type="AlphaFoldDB" id="I4B4M0"/>
<dbReference type="RefSeq" id="WP_014802738.1">
    <property type="nucleotide sequence ID" value="NC_018020.1"/>
</dbReference>
<keyword evidence="5" id="KW-0969">Cilium</keyword>
<dbReference type="EMBL" id="CP002959">
    <property type="protein sequence ID" value="AFM12227.1"/>
    <property type="molecule type" value="Genomic_DNA"/>
</dbReference>
<protein>
    <submittedName>
        <fullName evidence="5">Flagellar filament outer layer protein FlaA</fullName>
    </submittedName>
</protein>
<organism evidence="5 6">
    <name type="scientific">Turneriella parva (strain ATCC BAA-1111 / DSM 21527 / NCTC 11395 / H)</name>
    <name type="common">Leptospira parva</name>
    <dbReference type="NCBI Taxonomy" id="869212"/>
    <lineage>
        <taxon>Bacteria</taxon>
        <taxon>Pseudomonadati</taxon>
        <taxon>Spirochaetota</taxon>
        <taxon>Spirochaetia</taxon>
        <taxon>Leptospirales</taxon>
        <taxon>Leptospiraceae</taxon>
        <taxon>Turneriella</taxon>
    </lineage>
</organism>
<keyword evidence="5" id="KW-0282">Flagellum</keyword>
<reference evidence="5 6" key="1">
    <citation type="submission" date="2012-06" db="EMBL/GenBank/DDBJ databases">
        <title>The complete chromosome of genome of Turneriella parva DSM 21527.</title>
        <authorList>
            <consortium name="US DOE Joint Genome Institute (JGI-PGF)"/>
            <person name="Lucas S."/>
            <person name="Han J."/>
            <person name="Lapidus A."/>
            <person name="Bruce D."/>
            <person name="Goodwin L."/>
            <person name="Pitluck S."/>
            <person name="Peters L."/>
            <person name="Kyrpides N."/>
            <person name="Mavromatis K."/>
            <person name="Ivanova N."/>
            <person name="Mikhailova N."/>
            <person name="Chertkov O."/>
            <person name="Detter J.C."/>
            <person name="Tapia R."/>
            <person name="Han C."/>
            <person name="Land M."/>
            <person name="Hauser L."/>
            <person name="Markowitz V."/>
            <person name="Cheng J.-F."/>
            <person name="Hugenholtz P."/>
            <person name="Woyke T."/>
            <person name="Wu D."/>
            <person name="Gronow S."/>
            <person name="Wellnitz S."/>
            <person name="Brambilla E."/>
            <person name="Klenk H.-P."/>
            <person name="Eisen J.A."/>
        </authorList>
    </citation>
    <scope>NUCLEOTIDE SEQUENCE [LARGE SCALE GENOMIC DNA]</scope>
    <source>
        <strain evidence="6">ATCC BAA-1111 / DSM 21527 / NCTC 11395 / H</strain>
    </source>
</reference>
<dbReference type="GO" id="GO:0030288">
    <property type="term" value="C:outer membrane-bounded periplasmic space"/>
    <property type="evidence" value="ECO:0007669"/>
    <property type="project" value="InterPro"/>
</dbReference>
<sequence>MRTVIKYSVLAALPLLYSFVAINGGAAIKSSSALKTLNGDDTDGMELRSVQVEGFEAEQWTATVSPGDPEAIPAVVEADGQPPKGEKWNSPEVAIKGEGNNPCRPQNLAHDETNKKCLGVRFKFIYPGNNVVALTPPASKKIYRVIDELDDNNKPKVQEIPGLKLPGKVKALSVWVLGRGSDYTLEAWVQDWKGSTHVLKMGSVNFVGWRPLSAKVPANVPQDIDTYPQTKNLVLTKLVLRSKPTANTEKVVIFFDAVKVLTDMYDVHFDGADVDFDEMDKKEKHEAREYAKSLKKYSEGGK</sequence>
<evidence type="ECO:0000256" key="1">
    <source>
        <dbReference type="ARBA" id="ARBA00004631"/>
    </source>
</evidence>
<comment type="subcellular location">
    <subcellularLocation>
        <location evidence="1">Periplasmic flagellum</location>
    </subcellularLocation>
</comment>
<dbReference type="STRING" id="869212.Turpa_1579"/>
<feature type="signal peptide" evidence="4">
    <location>
        <begin position="1"/>
        <end position="26"/>
    </location>
</feature>
<keyword evidence="3" id="KW-0975">Bacterial flagellum</keyword>
<keyword evidence="5" id="KW-0966">Cell projection</keyword>
<dbReference type="GO" id="GO:0071973">
    <property type="term" value="P:bacterial-type flagellum-dependent cell motility"/>
    <property type="evidence" value="ECO:0007669"/>
    <property type="project" value="InterPro"/>
</dbReference>
<evidence type="ECO:0000256" key="2">
    <source>
        <dbReference type="ARBA" id="ARBA00022764"/>
    </source>
</evidence>
<name>I4B4M0_TURPD</name>
<keyword evidence="2" id="KW-0574">Periplasm</keyword>
<dbReference type="KEGG" id="tpx:Turpa_1579"/>